<name>A0A5B0E465_9HYPH</name>
<dbReference type="InterPro" id="IPR011008">
    <property type="entry name" value="Dimeric_a/b-barrel"/>
</dbReference>
<dbReference type="OrthoDB" id="9813140at2"/>
<protein>
    <submittedName>
        <fullName evidence="2">Dabb family protein</fullName>
    </submittedName>
</protein>
<keyword evidence="3" id="KW-1185">Reference proteome</keyword>
<dbReference type="Proteomes" id="UP000324738">
    <property type="component" value="Unassembled WGS sequence"/>
</dbReference>
<proteinExistence type="predicted"/>
<evidence type="ECO:0000313" key="3">
    <source>
        <dbReference type="Proteomes" id="UP000324738"/>
    </source>
</evidence>
<organism evidence="2 3">
    <name type="scientific">Aureimonas fodinaquatilis</name>
    <dbReference type="NCBI Taxonomy" id="2565783"/>
    <lineage>
        <taxon>Bacteria</taxon>
        <taxon>Pseudomonadati</taxon>
        <taxon>Pseudomonadota</taxon>
        <taxon>Alphaproteobacteria</taxon>
        <taxon>Hyphomicrobiales</taxon>
        <taxon>Aurantimonadaceae</taxon>
        <taxon>Aureimonas</taxon>
    </lineage>
</organism>
<dbReference type="SUPFAM" id="SSF54909">
    <property type="entry name" value="Dimeric alpha+beta barrel"/>
    <property type="match status" value="1"/>
</dbReference>
<reference evidence="2 3" key="1">
    <citation type="submission" date="2019-08" db="EMBL/GenBank/DDBJ databases">
        <title>Aureimonas fodiniaquatilis sp. nov., isolated from a coal mine wastewater.</title>
        <authorList>
            <person name="Kim W."/>
        </authorList>
    </citation>
    <scope>NUCLEOTIDE SEQUENCE [LARGE SCALE GENOMIC DNA]</scope>
    <source>
        <strain evidence="2 3">CAU 1482</strain>
    </source>
</reference>
<dbReference type="RefSeq" id="WP_149298384.1">
    <property type="nucleotide sequence ID" value="NZ_VTWH01000001.1"/>
</dbReference>
<accession>A0A5B0E465</accession>
<sequence>MIRHIVFFSARDKADIPAIVEKLKTLGTIPHSTHFEVCMNGKVDPMGNDIDIIVYGEFADSDALAAYKAHPTYAESTRTVRPMRELRYSADYEIPDKG</sequence>
<dbReference type="SMART" id="SM00886">
    <property type="entry name" value="Dabb"/>
    <property type="match status" value="1"/>
</dbReference>
<gene>
    <name evidence="2" type="ORF">FPY71_05620</name>
</gene>
<evidence type="ECO:0000259" key="1">
    <source>
        <dbReference type="PROSITE" id="PS51502"/>
    </source>
</evidence>
<dbReference type="Gene3D" id="3.30.70.100">
    <property type="match status" value="1"/>
</dbReference>
<dbReference type="InterPro" id="IPR013097">
    <property type="entry name" value="Dabb"/>
</dbReference>
<dbReference type="AlphaFoldDB" id="A0A5B0E465"/>
<dbReference type="PROSITE" id="PS51502">
    <property type="entry name" value="S_R_A_B_BARREL"/>
    <property type="match status" value="1"/>
</dbReference>
<comment type="caution">
    <text evidence="2">The sequence shown here is derived from an EMBL/GenBank/DDBJ whole genome shotgun (WGS) entry which is preliminary data.</text>
</comment>
<evidence type="ECO:0000313" key="2">
    <source>
        <dbReference type="EMBL" id="KAA0972560.1"/>
    </source>
</evidence>
<feature type="domain" description="Stress-response A/B barrel" evidence="1">
    <location>
        <begin position="2"/>
        <end position="92"/>
    </location>
</feature>
<dbReference type="Pfam" id="PF07876">
    <property type="entry name" value="Dabb"/>
    <property type="match status" value="1"/>
</dbReference>
<dbReference type="EMBL" id="VTWH01000001">
    <property type="protein sequence ID" value="KAA0972560.1"/>
    <property type="molecule type" value="Genomic_DNA"/>
</dbReference>